<name>A0A5J4VNZ6_9EUKA</name>
<sequence>MKDIETMGNDPNEFKYPELKEVKLLYSISKHSGKYILIVANLLQGRIYYCDPQKDSNEFNFPQVHHGFFSVCPGLGAMTLSEAM</sequence>
<evidence type="ECO:0000313" key="1">
    <source>
        <dbReference type="EMBL" id="KAA6384086.1"/>
    </source>
</evidence>
<reference evidence="1 2" key="1">
    <citation type="submission" date="2019-03" db="EMBL/GenBank/DDBJ databases">
        <title>Single cell metagenomics reveals metabolic interactions within the superorganism composed of flagellate Streblomastix strix and complex community of Bacteroidetes bacteria on its surface.</title>
        <authorList>
            <person name="Treitli S.C."/>
            <person name="Kolisko M."/>
            <person name="Husnik F."/>
            <person name="Keeling P."/>
            <person name="Hampl V."/>
        </authorList>
    </citation>
    <scope>NUCLEOTIDE SEQUENCE [LARGE SCALE GENOMIC DNA]</scope>
    <source>
        <strain evidence="1">ST1C</strain>
    </source>
</reference>
<organism evidence="1 2">
    <name type="scientific">Streblomastix strix</name>
    <dbReference type="NCBI Taxonomy" id="222440"/>
    <lineage>
        <taxon>Eukaryota</taxon>
        <taxon>Metamonada</taxon>
        <taxon>Preaxostyla</taxon>
        <taxon>Oxymonadida</taxon>
        <taxon>Streblomastigidae</taxon>
        <taxon>Streblomastix</taxon>
    </lineage>
</organism>
<accession>A0A5J4VNZ6</accession>
<gene>
    <name evidence="1" type="ORF">EZS28_020390</name>
</gene>
<dbReference type="Proteomes" id="UP000324800">
    <property type="component" value="Unassembled WGS sequence"/>
</dbReference>
<comment type="caution">
    <text evidence="1">The sequence shown here is derived from an EMBL/GenBank/DDBJ whole genome shotgun (WGS) entry which is preliminary data.</text>
</comment>
<dbReference type="EMBL" id="SNRW01005926">
    <property type="protein sequence ID" value="KAA6384086.1"/>
    <property type="molecule type" value="Genomic_DNA"/>
</dbReference>
<evidence type="ECO:0000313" key="2">
    <source>
        <dbReference type="Proteomes" id="UP000324800"/>
    </source>
</evidence>
<dbReference type="AlphaFoldDB" id="A0A5J4VNZ6"/>
<protein>
    <submittedName>
        <fullName evidence="1">Uncharacterized protein</fullName>
    </submittedName>
</protein>
<proteinExistence type="predicted"/>